<dbReference type="RefSeq" id="WP_345581284.1">
    <property type="nucleotide sequence ID" value="NZ_BAABDQ010000095.1"/>
</dbReference>
<evidence type="ECO:0000256" key="1">
    <source>
        <dbReference type="ARBA" id="ARBA00022729"/>
    </source>
</evidence>
<keyword evidence="1 3" id="KW-0732">Signal</keyword>
<dbReference type="PANTHER" id="PTHR13412">
    <property type="entry name" value="T-CELL IMMUNOMODULATORY PROTEIN HOMOLOG"/>
    <property type="match status" value="1"/>
</dbReference>
<name>A0ABP7A9D1_9ACTN</name>
<protein>
    <recommendedName>
        <fullName evidence="6">VCBS repeat-containing protein</fullName>
    </recommendedName>
</protein>
<organism evidence="4 5">
    <name type="scientific">Nonomuraea rosea</name>
    <dbReference type="NCBI Taxonomy" id="638574"/>
    <lineage>
        <taxon>Bacteria</taxon>
        <taxon>Bacillati</taxon>
        <taxon>Actinomycetota</taxon>
        <taxon>Actinomycetes</taxon>
        <taxon>Streptosporangiales</taxon>
        <taxon>Streptosporangiaceae</taxon>
        <taxon>Nonomuraea</taxon>
    </lineage>
</organism>
<dbReference type="InterPro" id="IPR013517">
    <property type="entry name" value="FG-GAP"/>
</dbReference>
<feature type="chain" id="PRO_5046655642" description="VCBS repeat-containing protein" evidence="3">
    <location>
        <begin position="39"/>
        <end position="587"/>
    </location>
</feature>
<evidence type="ECO:0000313" key="5">
    <source>
        <dbReference type="Proteomes" id="UP001500630"/>
    </source>
</evidence>
<sequence length="587" mass="61924">MKITRLIATPRLPFTRRLTVSAALAAGLLAGGALPAAAQEPTPSPTAGRVPGPAGEPVPESLAASLSYTACVPGGETSADTAIANQVRPQMNGPRMGKSVNGYNVSCARIITATSKGRGLDKRAAVIAVTTAITESTLHNYTEAGDHDSLGLFQQRPSQGWGTPAQLIDPVYATNAFLNAMLRKYPNNSWMSGDIGAICQKVQVSAVPDAYAKEVHDAQLLVDALWSAGTSPSTDPPSGTSEVKADFNGDGLDDVAAFYDYPGARTVLFVWSAKAGGGFNPPVSTWDSGAGNFEQPRTKAIAGDFNGDGLADVGTFYDYSGARTGLWIWTAKAGGGFNTPTMAWDSGAGNFEQPRVKAVTGDFNGDGLTDIGTFYDYPGARTGLWTWTAKTGGFNAPTMTWDSGAGNFEQARVKAIAGDFNGDGLADVGTLYDYSGARTGLWIWTAKTGGFNTPTMAWDSGAGNFEQPRTKPIVGDFNGDNMTDISTFYDYSSGRTGLWTWTAKTGGFNSPVMTWDSGAGNFEQPRVKAVTGDFNGDGLTDISTFYDYPGARTGLWTWTAKTGGFNTPTMTWDSGAGNWEQSRTKPV</sequence>
<dbReference type="InterPro" id="IPR028994">
    <property type="entry name" value="Integrin_alpha_N"/>
</dbReference>
<keyword evidence="5" id="KW-1185">Reference proteome</keyword>
<evidence type="ECO:0000313" key="4">
    <source>
        <dbReference type="EMBL" id="GAA3627429.1"/>
    </source>
</evidence>
<evidence type="ECO:0000256" key="2">
    <source>
        <dbReference type="SAM" id="MobiDB-lite"/>
    </source>
</evidence>
<feature type="region of interest" description="Disordered" evidence="2">
    <location>
        <begin position="36"/>
        <end position="58"/>
    </location>
</feature>
<dbReference type="InterPro" id="IPR024881">
    <property type="entry name" value="Tip"/>
</dbReference>
<accession>A0ABP7A9D1</accession>
<feature type="signal peptide" evidence="3">
    <location>
        <begin position="1"/>
        <end position="38"/>
    </location>
</feature>
<dbReference type="Proteomes" id="UP001500630">
    <property type="component" value="Unassembled WGS sequence"/>
</dbReference>
<dbReference type="PANTHER" id="PTHR13412:SF0">
    <property type="entry name" value="T-CELL IMMUNOMODULATORY PROTEIN"/>
    <property type="match status" value="1"/>
</dbReference>
<reference evidence="5" key="1">
    <citation type="journal article" date="2019" name="Int. J. Syst. Evol. Microbiol.">
        <title>The Global Catalogue of Microorganisms (GCM) 10K type strain sequencing project: providing services to taxonomists for standard genome sequencing and annotation.</title>
        <authorList>
            <consortium name="The Broad Institute Genomics Platform"/>
            <consortium name="The Broad Institute Genome Sequencing Center for Infectious Disease"/>
            <person name="Wu L."/>
            <person name="Ma J."/>
        </authorList>
    </citation>
    <scope>NUCLEOTIDE SEQUENCE [LARGE SCALE GENOMIC DNA]</scope>
    <source>
        <strain evidence="5">JCM 17326</strain>
    </source>
</reference>
<evidence type="ECO:0008006" key="6">
    <source>
        <dbReference type="Google" id="ProtNLM"/>
    </source>
</evidence>
<dbReference type="SUPFAM" id="SSF69318">
    <property type="entry name" value="Integrin alpha N-terminal domain"/>
    <property type="match status" value="1"/>
</dbReference>
<dbReference type="Pfam" id="PF13517">
    <property type="entry name" value="FG-GAP_3"/>
    <property type="match status" value="1"/>
</dbReference>
<proteinExistence type="predicted"/>
<evidence type="ECO:0000256" key="3">
    <source>
        <dbReference type="SAM" id="SignalP"/>
    </source>
</evidence>
<comment type="caution">
    <text evidence="4">The sequence shown here is derived from an EMBL/GenBank/DDBJ whole genome shotgun (WGS) entry which is preliminary data.</text>
</comment>
<dbReference type="EMBL" id="BAABDQ010000095">
    <property type="protein sequence ID" value="GAA3627429.1"/>
    <property type="molecule type" value="Genomic_DNA"/>
</dbReference>
<gene>
    <name evidence="4" type="ORF">GCM10022419_135930</name>
</gene>
<dbReference type="Gene3D" id="2.40.128.340">
    <property type="match status" value="4"/>
</dbReference>